<dbReference type="GO" id="GO:0016758">
    <property type="term" value="F:hexosyltransferase activity"/>
    <property type="evidence" value="ECO:0007669"/>
    <property type="project" value="InterPro"/>
</dbReference>
<evidence type="ECO:0000313" key="4">
    <source>
        <dbReference type="EMBL" id="WRV65903.1"/>
    </source>
</evidence>
<dbReference type="Gene3D" id="3.40.50.2000">
    <property type="entry name" value="Glycogen Phosphorylase B"/>
    <property type="match status" value="3"/>
</dbReference>
<proteinExistence type="evidence at transcript level"/>
<dbReference type="InterPro" id="IPR002213">
    <property type="entry name" value="UDP_glucos_trans"/>
</dbReference>
<evidence type="ECO:0000256" key="2">
    <source>
        <dbReference type="SAM" id="Coils"/>
    </source>
</evidence>
<feature type="coiled-coil region" evidence="2">
    <location>
        <begin position="113"/>
        <end position="140"/>
    </location>
</feature>
<name>A0AAN0LHI6_9ACAR</name>
<dbReference type="SUPFAM" id="SSF53756">
    <property type="entry name" value="UDP-Glycosyltransferase/glycogen phosphorylase"/>
    <property type="match status" value="1"/>
</dbReference>
<dbReference type="AlphaFoldDB" id="A0AAN0LHI6"/>
<keyword evidence="1" id="KW-0808">Transferase</keyword>
<gene>
    <name evidence="4" type="primary">UGT</name>
</gene>
<organism evidence="4">
    <name type="scientific">Polyphagotarsonemus latus</name>
    <dbReference type="NCBI Taxonomy" id="1204166"/>
    <lineage>
        <taxon>Eukaryota</taxon>
        <taxon>Metazoa</taxon>
        <taxon>Ecdysozoa</taxon>
        <taxon>Arthropoda</taxon>
        <taxon>Chelicerata</taxon>
        <taxon>Arachnida</taxon>
        <taxon>Acari</taxon>
        <taxon>Acariformes</taxon>
        <taxon>Trombidiformes</taxon>
        <taxon>Prostigmata</taxon>
        <taxon>Eleutherengona</taxon>
        <taxon>Heterostigmata</taxon>
        <taxon>Tarsonemoidea</taxon>
        <taxon>Tarsonemidae</taxon>
        <taxon>Polyphagotarsonemus</taxon>
    </lineage>
</organism>
<sequence>MDSRYKFEIYEYEKKEQNDFINSLVKPLIALPAIDRMKESFKSFDKNVDYFFYVDKEVSKLIKKLKPDYLLCDMSTHLPSVILESKIPYSFIISTNPLILDVENLPVMGLDHGVDEKEKIKAARIELKELRENTLKILEELYAKRNVTYDYKYPMNVPRSDYLTFYIYPRELDYFDDNFRKDYKILQVDAPIANSRLPNPFELPEEFAKLPGKIIYVSLGSLFRPFGDKINFPNNRFIGENFVDQLAVLQVVDMMIAHGGNNTFSECFYFGVPALIFPVMTDQLNNAKRTEETEFGYQMNLMDYTKEELKEKINKILSDKVLIEKTKKVGERIRKENSLEKAVKTFYESLKILKKI</sequence>
<dbReference type="PANTHER" id="PTHR48050">
    <property type="entry name" value="STEROL 3-BETA-GLUCOSYLTRANSFERASE"/>
    <property type="match status" value="1"/>
</dbReference>
<evidence type="ECO:0000259" key="3">
    <source>
        <dbReference type="Pfam" id="PF04101"/>
    </source>
</evidence>
<dbReference type="EMBL" id="PP145356">
    <property type="protein sequence ID" value="WRV65903.1"/>
    <property type="molecule type" value="mRNA"/>
</dbReference>
<dbReference type="InterPro" id="IPR050426">
    <property type="entry name" value="Glycosyltransferase_28"/>
</dbReference>
<dbReference type="GO" id="GO:0008194">
    <property type="term" value="F:UDP-glycosyltransferase activity"/>
    <property type="evidence" value="ECO:0007669"/>
    <property type="project" value="InterPro"/>
</dbReference>
<evidence type="ECO:0000256" key="1">
    <source>
        <dbReference type="ARBA" id="ARBA00022679"/>
    </source>
</evidence>
<dbReference type="PANTHER" id="PTHR48050:SF13">
    <property type="entry name" value="STEROL 3-BETA-GLUCOSYLTRANSFERASE UGT80A2"/>
    <property type="match status" value="1"/>
</dbReference>
<keyword evidence="2" id="KW-0175">Coiled coil</keyword>
<dbReference type="CDD" id="cd03784">
    <property type="entry name" value="GT1_Gtf-like"/>
    <property type="match status" value="1"/>
</dbReference>
<reference evidence="4" key="1">
    <citation type="submission" date="2024-01" db="EMBL/GenBank/DDBJ databases">
        <title>Genome insights into chemosensory and detoxification machineries of broad mite, Polyphagotarsonemus latus (Tarsonemidae: Acari).</title>
        <authorList>
            <person name="Muthugoundar M."/>
            <person name="P J A."/>
            <person name="Augustine N."/>
        </authorList>
    </citation>
    <scope>NUCLEOTIDE SEQUENCE</scope>
</reference>
<feature type="domain" description="Glycosyl transferase family 28 C-terminal" evidence="3">
    <location>
        <begin position="241"/>
        <end position="335"/>
    </location>
</feature>
<protein>
    <submittedName>
        <fullName evidence="4">UDP-glycosyltransferase</fullName>
    </submittedName>
</protein>
<accession>A0AAN0LHI6</accession>
<dbReference type="Pfam" id="PF04101">
    <property type="entry name" value="Glyco_tran_28_C"/>
    <property type="match status" value="1"/>
</dbReference>
<dbReference type="InterPro" id="IPR007235">
    <property type="entry name" value="Glyco_trans_28_C"/>
</dbReference>